<evidence type="ECO:0000259" key="12">
    <source>
        <dbReference type="Pfam" id="PF02768"/>
    </source>
</evidence>
<dbReference type="Proteomes" id="UP000886865">
    <property type="component" value="Unassembled WGS sequence"/>
</dbReference>
<evidence type="ECO:0000259" key="11">
    <source>
        <dbReference type="Pfam" id="PF02767"/>
    </source>
</evidence>
<dbReference type="InterPro" id="IPR022635">
    <property type="entry name" value="DNA_polIII_beta_C"/>
</dbReference>
<dbReference type="Gene3D" id="3.10.150.10">
    <property type="entry name" value="DNA Polymerase III, subunit A, domain 2"/>
    <property type="match status" value="1"/>
</dbReference>
<dbReference type="PIRSF" id="PIRSF000804">
    <property type="entry name" value="DNA_pol_III_b"/>
    <property type="match status" value="1"/>
</dbReference>
<dbReference type="GO" id="GO:0006271">
    <property type="term" value="P:DNA strand elongation involved in DNA replication"/>
    <property type="evidence" value="ECO:0007669"/>
    <property type="project" value="TreeGrafter"/>
</dbReference>
<dbReference type="GO" id="GO:0008408">
    <property type="term" value="F:3'-5' exonuclease activity"/>
    <property type="evidence" value="ECO:0007669"/>
    <property type="project" value="InterPro"/>
</dbReference>
<comment type="subcellular location">
    <subcellularLocation>
        <location evidence="1 9">Cytoplasm</location>
    </subcellularLocation>
</comment>
<keyword evidence="5 9" id="KW-0548">Nucleotidyltransferase</keyword>
<comment type="subunit">
    <text evidence="9">Forms a ring-shaped head-to-tail homodimer around DNA.</text>
</comment>
<feature type="domain" description="DNA polymerase III beta sliding clamp central" evidence="11">
    <location>
        <begin position="134"/>
        <end position="249"/>
    </location>
</feature>
<dbReference type="Gene3D" id="3.70.10.10">
    <property type="match status" value="1"/>
</dbReference>
<evidence type="ECO:0000256" key="5">
    <source>
        <dbReference type="ARBA" id="ARBA00022695"/>
    </source>
</evidence>
<protein>
    <recommendedName>
        <fullName evidence="9">Beta sliding clamp</fullName>
    </recommendedName>
</protein>
<keyword evidence="6 9" id="KW-0235">DNA replication</keyword>
<evidence type="ECO:0000259" key="10">
    <source>
        <dbReference type="Pfam" id="PF00712"/>
    </source>
</evidence>
<keyword evidence="8" id="KW-0238">DNA-binding</keyword>
<comment type="function">
    <text evidence="9">Confers DNA tethering and processivity to DNA polymerases and other proteins. Acts as a clamp, forming a ring around DNA (a reaction catalyzed by the clamp-loading complex) which diffuses in an ATP-independent manner freely and bidirectionally along dsDNA. Initially characterized for its ability to contact the catalytic subunit of DNA polymerase III (Pol III), a complex, multichain enzyme responsible for most of the replicative synthesis in bacteria; Pol III exhibits 3'-5' exonuclease proofreading activity. The beta chain is required for initiation of replication as well as for processivity of DNA replication.</text>
</comment>
<keyword evidence="7 9" id="KW-0239">DNA-directed DNA polymerase</keyword>
<comment type="similarity">
    <text evidence="2 9">Belongs to the beta sliding clamp family.</text>
</comment>
<dbReference type="PANTHER" id="PTHR30478">
    <property type="entry name" value="DNA POLYMERASE III SUBUNIT BETA"/>
    <property type="match status" value="1"/>
</dbReference>
<dbReference type="EMBL" id="DVJQ01000061">
    <property type="protein sequence ID" value="HIS74797.1"/>
    <property type="molecule type" value="Genomic_DNA"/>
</dbReference>
<name>A0A9D1JYK4_9BACT</name>
<dbReference type="NCBIfam" id="TIGR00663">
    <property type="entry name" value="dnan"/>
    <property type="match status" value="1"/>
</dbReference>
<proteinExistence type="inferred from homology"/>
<reference evidence="13" key="2">
    <citation type="journal article" date="2021" name="PeerJ">
        <title>Extensive microbial diversity within the chicken gut microbiome revealed by metagenomics and culture.</title>
        <authorList>
            <person name="Gilroy R."/>
            <person name="Ravi A."/>
            <person name="Getino M."/>
            <person name="Pursley I."/>
            <person name="Horton D.L."/>
            <person name="Alikhan N.F."/>
            <person name="Baker D."/>
            <person name="Gharbi K."/>
            <person name="Hall N."/>
            <person name="Watson M."/>
            <person name="Adriaenssens E.M."/>
            <person name="Foster-Nyarko E."/>
            <person name="Jarju S."/>
            <person name="Secka A."/>
            <person name="Antonio M."/>
            <person name="Oren A."/>
            <person name="Chaudhuri R.R."/>
            <person name="La Ragione R."/>
            <person name="Hildebrand F."/>
            <person name="Pallen M.J."/>
        </authorList>
    </citation>
    <scope>NUCLEOTIDE SEQUENCE</scope>
    <source>
        <strain evidence="13">CHK152-2871</strain>
    </source>
</reference>
<keyword evidence="4 9" id="KW-0808">Transferase</keyword>
<evidence type="ECO:0000256" key="9">
    <source>
        <dbReference type="PIRNR" id="PIRNR000804"/>
    </source>
</evidence>
<gene>
    <name evidence="13" type="primary">dnaN</name>
    <name evidence="13" type="ORF">IAA86_07235</name>
</gene>
<evidence type="ECO:0000256" key="4">
    <source>
        <dbReference type="ARBA" id="ARBA00022679"/>
    </source>
</evidence>
<dbReference type="SMART" id="SM00480">
    <property type="entry name" value="POL3Bc"/>
    <property type="match status" value="1"/>
</dbReference>
<dbReference type="GO" id="GO:0003677">
    <property type="term" value="F:DNA binding"/>
    <property type="evidence" value="ECO:0007669"/>
    <property type="project" value="UniProtKB-UniRule"/>
</dbReference>
<evidence type="ECO:0000313" key="14">
    <source>
        <dbReference type="Proteomes" id="UP000886865"/>
    </source>
</evidence>
<feature type="domain" description="DNA polymerase III beta sliding clamp C-terminal" evidence="12">
    <location>
        <begin position="252"/>
        <end position="361"/>
    </location>
</feature>
<dbReference type="GO" id="GO:0003887">
    <property type="term" value="F:DNA-directed DNA polymerase activity"/>
    <property type="evidence" value="ECO:0007669"/>
    <property type="project" value="UniProtKB-UniRule"/>
</dbReference>
<dbReference type="CDD" id="cd00140">
    <property type="entry name" value="beta_clamp"/>
    <property type="match status" value="1"/>
</dbReference>
<reference evidence="13" key="1">
    <citation type="submission" date="2020-10" db="EMBL/GenBank/DDBJ databases">
        <authorList>
            <person name="Gilroy R."/>
        </authorList>
    </citation>
    <scope>NUCLEOTIDE SEQUENCE</scope>
    <source>
        <strain evidence="13">CHK152-2871</strain>
    </source>
</reference>
<dbReference type="AlphaFoldDB" id="A0A9D1JYK4"/>
<evidence type="ECO:0000256" key="1">
    <source>
        <dbReference type="ARBA" id="ARBA00004496"/>
    </source>
</evidence>
<dbReference type="GO" id="GO:0009360">
    <property type="term" value="C:DNA polymerase III complex"/>
    <property type="evidence" value="ECO:0007669"/>
    <property type="project" value="InterPro"/>
</dbReference>
<dbReference type="Pfam" id="PF00712">
    <property type="entry name" value="DNA_pol3_beta"/>
    <property type="match status" value="1"/>
</dbReference>
<dbReference type="InterPro" id="IPR046938">
    <property type="entry name" value="DNA_clamp_sf"/>
</dbReference>
<evidence type="ECO:0000313" key="13">
    <source>
        <dbReference type="EMBL" id="HIS74797.1"/>
    </source>
</evidence>
<dbReference type="InterPro" id="IPR001001">
    <property type="entry name" value="DNA_polIII_beta"/>
</dbReference>
<evidence type="ECO:0000256" key="8">
    <source>
        <dbReference type="ARBA" id="ARBA00023125"/>
    </source>
</evidence>
<accession>A0A9D1JYK4</accession>
<dbReference type="Pfam" id="PF02768">
    <property type="entry name" value="DNA_pol3_beta_3"/>
    <property type="match status" value="1"/>
</dbReference>
<evidence type="ECO:0000256" key="3">
    <source>
        <dbReference type="ARBA" id="ARBA00022490"/>
    </source>
</evidence>
<comment type="caution">
    <text evidence="13">The sequence shown here is derived from an EMBL/GenBank/DDBJ whole genome shotgun (WGS) entry which is preliminary data.</text>
</comment>
<evidence type="ECO:0000256" key="6">
    <source>
        <dbReference type="ARBA" id="ARBA00022705"/>
    </source>
</evidence>
<organism evidence="13 14">
    <name type="scientific">Candidatus Galligastranaerophilus intestinavium</name>
    <dbReference type="NCBI Taxonomy" id="2840836"/>
    <lineage>
        <taxon>Bacteria</taxon>
        <taxon>Candidatus Galligastranaerophilus</taxon>
    </lineage>
</organism>
<feature type="domain" description="DNA polymerase III beta sliding clamp N-terminal" evidence="10">
    <location>
        <begin position="1"/>
        <end position="120"/>
    </location>
</feature>
<dbReference type="Pfam" id="PF02767">
    <property type="entry name" value="DNA_pol3_beta_2"/>
    <property type="match status" value="1"/>
</dbReference>
<evidence type="ECO:0000256" key="7">
    <source>
        <dbReference type="ARBA" id="ARBA00022932"/>
    </source>
</evidence>
<dbReference type="PANTHER" id="PTHR30478:SF0">
    <property type="entry name" value="BETA SLIDING CLAMP"/>
    <property type="match status" value="1"/>
</dbReference>
<dbReference type="GO" id="GO:0005737">
    <property type="term" value="C:cytoplasm"/>
    <property type="evidence" value="ECO:0007669"/>
    <property type="project" value="UniProtKB-SubCell"/>
</dbReference>
<evidence type="ECO:0000256" key="2">
    <source>
        <dbReference type="ARBA" id="ARBA00010752"/>
    </source>
</evidence>
<keyword evidence="3 9" id="KW-0963">Cytoplasm</keyword>
<dbReference type="SUPFAM" id="SSF55979">
    <property type="entry name" value="DNA clamp"/>
    <property type="match status" value="3"/>
</dbReference>
<dbReference type="InterPro" id="IPR022634">
    <property type="entry name" value="DNA_polIII_beta_N"/>
</dbReference>
<sequence>MEIIINKEDLLNGIKVVEKITAQKGSQPVLSNILIETVSNDRVRFCATDLNLSISHKANAQVEKEGQITLSAKRLGEITSKLDNKPIKLSLNPDTNIVTISCGKAKFELIGISANEFPKVFDEETLEDDEKSFEINKNTLIKGVKQVVFSAALHESASVLSGVCFNIDSNTLEIVATDGNRLTRASKEINSKDDSAIFIVPSRTLQELIRISSIIEDEEVTIRLKKAKIRFEFEDVIFQSKLINGTYPKYHQLIPTSNDKIVYIDRDELIGVIERVCVMVNERTNIIKFTFNKNSLELSTDSPDAGSGKDFIDVDSNFDEIVIAFNYKYVLDSLKNMDTKKVKIEIATSLSATLFKPANENQEGDESYVCLIMPVQVR</sequence>
<dbReference type="InterPro" id="IPR022637">
    <property type="entry name" value="DNA_polIII_beta_cen"/>
</dbReference>